<dbReference type="RefSeq" id="WP_170169660.1">
    <property type="nucleotide sequence ID" value="NZ_RKHO01000001.1"/>
</dbReference>
<protein>
    <submittedName>
        <fullName evidence="3">Uncharacterized protein YbjT (DUF2867 family)</fullName>
    </submittedName>
</protein>
<dbReference type="InterPro" id="IPR051207">
    <property type="entry name" value="ComplexI_NDUFA9_subunit"/>
</dbReference>
<dbReference type="Gene3D" id="3.40.50.720">
    <property type="entry name" value="NAD(P)-binding Rossmann-like Domain"/>
    <property type="match status" value="1"/>
</dbReference>
<dbReference type="SUPFAM" id="SSF51735">
    <property type="entry name" value="NAD(P)-binding Rossmann-fold domains"/>
    <property type="match status" value="1"/>
</dbReference>
<gene>
    <name evidence="3" type="ORF">EDD33_0098</name>
</gene>
<dbReference type="EMBL" id="RKHO01000001">
    <property type="protein sequence ID" value="ROR89281.1"/>
    <property type="molecule type" value="Genomic_DNA"/>
</dbReference>
<reference evidence="3 4" key="1">
    <citation type="submission" date="2018-11" db="EMBL/GenBank/DDBJ databases">
        <title>Sequencing the genomes of 1000 actinobacteria strains.</title>
        <authorList>
            <person name="Klenk H.-P."/>
        </authorList>
    </citation>
    <scope>NUCLEOTIDE SEQUENCE [LARGE SCALE GENOMIC DNA]</scope>
    <source>
        <strain evidence="3 4">DSM 12652</strain>
    </source>
</reference>
<proteinExistence type="predicted"/>
<organism evidence="3 4">
    <name type="scientific">Nocardioides aurantiacus</name>
    <dbReference type="NCBI Taxonomy" id="86796"/>
    <lineage>
        <taxon>Bacteria</taxon>
        <taxon>Bacillati</taxon>
        <taxon>Actinomycetota</taxon>
        <taxon>Actinomycetes</taxon>
        <taxon>Propionibacteriales</taxon>
        <taxon>Nocardioidaceae</taxon>
        <taxon>Nocardioides</taxon>
    </lineage>
</organism>
<feature type="domain" description="NAD(P)-binding" evidence="2">
    <location>
        <begin position="7"/>
        <end position="113"/>
    </location>
</feature>
<dbReference type="AlphaFoldDB" id="A0A3N2CP32"/>
<evidence type="ECO:0000313" key="4">
    <source>
        <dbReference type="Proteomes" id="UP000281738"/>
    </source>
</evidence>
<dbReference type="Pfam" id="PF13460">
    <property type="entry name" value="NAD_binding_10"/>
    <property type="match status" value="1"/>
</dbReference>
<dbReference type="InterPro" id="IPR016040">
    <property type="entry name" value="NAD(P)-bd_dom"/>
</dbReference>
<sequence>MKVLVTGATGYVGSRLVPRLLERGHDVHAAVRREGSADHYPWAGDVELTRFDITEPDLVRQAVRGMDAVVYLIHSLDSDDFLTKDREAAELVAEACEQAGVGRVVYLSGLVPEGELSEHLRSRLQVEEVFLGSSVPATVLRAAMVIGAGSTSFEILRRLTTRVPVAPIPTWMRSRLQPVTIEEVTLAVAGALEGEPRDRHYDVGGDDVVTYPELLRVMADVLGVRRPQATVPLVPKGLAGRIVALVTRMDRPTVVSLVDSLSHDLVCGERDATRELLPDDYTSVPLREALRRSLDDDGAEGTSATGDSLSGADTDPA</sequence>
<dbReference type="GO" id="GO:0044877">
    <property type="term" value="F:protein-containing complex binding"/>
    <property type="evidence" value="ECO:0007669"/>
    <property type="project" value="TreeGrafter"/>
</dbReference>
<dbReference type="InterPro" id="IPR036291">
    <property type="entry name" value="NAD(P)-bd_dom_sf"/>
</dbReference>
<comment type="caution">
    <text evidence="3">The sequence shown here is derived from an EMBL/GenBank/DDBJ whole genome shotgun (WGS) entry which is preliminary data.</text>
</comment>
<feature type="region of interest" description="Disordered" evidence="1">
    <location>
        <begin position="289"/>
        <end position="317"/>
    </location>
</feature>
<name>A0A3N2CP32_9ACTN</name>
<accession>A0A3N2CP32</accession>
<dbReference type="Proteomes" id="UP000281738">
    <property type="component" value="Unassembled WGS sequence"/>
</dbReference>
<dbReference type="PANTHER" id="PTHR12126">
    <property type="entry name" value="NADH-UBIQUINONE OXIDOREDUCTASE 39 KDA SUBUNIT-RELATED"/>
    <property type="match status" value="1"/>
</dbReference>
<evidence type="ECO:0000259" key="2">
    <source>
        <dbReference type="Pfam" id="PF13460"/>
    </source>
</evidence>
<dbReference type="PANTHER" id="PTHR12126:SF11">
    <property type="entry name" value="NADH DEHYDROGENASE [UBIQUINONE] 1 ALPHA SUBCOMPLEX SUBUNIT 9, MITOCHONDRIAL"/>
    <property type="match status" value="1"/>
</dbReference>
<evidence type="ECO:0000256" key="1">
    <source>
        <dbReference type="SAM" id="MobiDB-lite"/>
    </source>
</evidence>
<keyword evidence="4" id="KW-1185">Reference proteome</keyword>
<evidence type="ECO:0000313" key="3">
    <source>
        <dbReference type="EMBL" id="ROR89281.1"/>
    </source>
</evidence>